<gene>
    <name evidence="1" type="ORF">DFK10_15250</name>
</gene>
<evidence type="ECO:0000313" key="2">
    <source>
        <dbReference type="Proteomes" id="UP000245293"/>
    </source>
</evidence>
<dbReference type="EMBL" id="QETF01000023">
    <property type="protein sequence ID" value="PWG15775.1"/>
    <property type="molecule type" value="Genomic_DNA"/>
</dbReference>
<keyword evidence="2" id="KW-1185">Reference proteome</keyword>
<dbReference type="AlphaFoldDB" id="A0A2V1P001"/>
<protein>
    <submittedName>
        <fullName evidence="1">Uncharacterized protein</fullName>
    </submittedName>
</protein>
<sequence>MNKGRGFVMTDIAEVLAQLPEADDPVVVLRSAVLSQGGFWPELQPASGLFEVQLFGVVGIGPSQAAAVDDWVEQAKAYLRTAA</sequence>
<accession>A0A2V1P001</accession>
<proteinExistence type="predicted"/>
<reference evidence="2" key="1">
    <citation type="submission" date="2018-05" db="EMBL/GenBank/DDBJ databases">
        <authorList>
            <person name="Du Z."/>
            <person name="Wang X."/>
        </authorList>
    </citation>
    <scope>NUCLEOTIDE SEQUENCE [LARGE SCALE GENOMIC DNA]</scope>
    <source>
        <strain evidence="2">WDS4C29</strain>
    </source>
</reference>
<evidence type="ECO:0000313" key="1">
    <source>
        <dbReference type="EMBL" id="PWG15775.1"/>
    </source>
</evidence>
<name>A0A2V1P001_9RHOB</name>
<comment type="caution">
    <text evidence="1">The sequence shown here is derived from an EMBL/GenBank/DDBJ whole genome shotgun (WGS) entry which is preliminary data.</text>
</comment>
<dbReference type="Proteomes" id="UP000245293">
    <property type="component" value="Unassembled WGS sequence"/>
</dbReference>
<organism evidence="1 2">
    <name type="scientific">Salibaculum griseiflavum</name>
    <dbReference type="NCBI Taxonomy" id="1914409"/>
    <lineage>
        <taxon>Bacteria</taxon>
        <taxon>Pseudomonadati</taxon>
        <taxon>Pseudomonadota</taxon>
        <taxon>Alphaproteobacteria</taxon>
        <taxon>Rhodobacterales</taxon>
        <taxon>Roseobacteraceae</taxon>
        <taxon>Salibaculum</taxon>
    </lineage>
</organism>